<evidence type="ECO:0000313" key="2">
    <source>
        <dbReference type="Proteomes" id="UP000076079"/>
    </source>
</evidence>
<accession>A0A143PI87</accession>
<evidence type="ECO:0000313" key="1">
    <source>
        <dbReference type="EMBL" id="AMY07970.1"/>
    </source>
</evidence>
<dbReference type="EMBL" id="CP015136">
    <property type="protein sequence ID" value="AMY07970.1"/>
    <property type="molecule type" value="Genomic_DNA"/>
</dbReference>
<organism evidence="1 2">
    <name type="scientific">Luteitalea pratensis</name>
    <dbReference type="NCBI Taxonomy" id="1855912"/>
    <lineage>
        <taxon>Bacteria</taxon>
        <taxon>Pseudomonadati</taxon>
        <taxon>Acidobacteriota</taxon>
        <taxon>Vicinamibacteria</taxon>
        <taxon>Vicinamibacterales</taxon>
        <taxon>Vicinamibacteraceae</taxon>
        <taxon>Luteitalea</taxon>
    </lineage>
</organism>
<keyword evidence="2" id="KW-1185">Reference proteome</keyword>
<sequence length="116" mass="12889">MLQSVDGFWISASVFTGTFSNSYFHFIGSPGQNVYATISLSGVDHYSTEPDMERHATAYIARWTAWGPDGKLFAPSPNSMGRTQNAVAIRDCASIEFRLDVENWVVATAQINIFQF</sequence>
<dbReference type="KEGG" id="abac:LuPra_01158"/>
<gene>
    <name evidence="1" type="ORF">LuPra_01158</name>
</gene>
<name>A0A143PI87_LUTPR</name>
<protein>
    <submittedName>
        <fullName evidence="1">Uncharacterized protein</fullName>
    </submittedName>
</protein>
<dbReference type="AlphaFoldDB" id="A0A143PI87"/>
<dbReference type="Proteomes" id="UP000076079">
    <property type="component" value="Chromosome"/>
</dbReference>
<reference evidence="2" key="2">
    <citation type="submission" date="2016-04" db="EMBL/GenBank/DDBJ databases">
        <title>First Complete Genome Sequence of a Subdivision 6 Acidobacterium.</title>
        <authorList>
            <person name="Huang S."/>
            <person name="Vieira S."/>
            <person name="Bunk B."/>
            <person name="Riedel T."/>
            <person name="Sproeer C."/>
            <person name="Overmann J."/>
        </authorList>
    </citation>
    <scope>NUCLEOTIDE SEQUENCE [LARGE SCALE GENOMIC DNA]</scope>
    <source>
        <strain evidence="2">DSM 100886 HEG_-6_39</strain>
    </source>
</reference>
<dbReference type="RefSeq" id="WP_110169854.1">
    <property type="nucleotide sequence ID" value="NZ_CP015136.1"/>
</dbReference>
<reference evidence="1 2" key="1">
    <citation type="journal article" date="2016" name="Genome Announc.">
        <title>First Complete Genome Sequence of a Subdivision 6 Acidobacterium Strain.</title>
        <authorList>
            <person name="Huang S."/>
            <person name="Vieira S."/>
            <person name="Bunk B."/>
            <person name="Riedel T."/>
            <person name="Sproer C."/>
            <person name="Overmann J."/>
        </authorList>
    </citation>
    <scope>NUCLEOTIDE SEQUENCE [LARGE SCALE GENOMIC DNA]</scope>
    <source>
        <strain evidence="2">DSM 100886 HEG_-6_39</strain>
    </source>
</reference>
<proteinExistence type="predicted"/>